<evidence type="ECO:0000313" key="2">
    <source>
        <dbReference type="EMBL" id="MBK5898673.1"/>
    </source>
</evidence>
<sequence length="354" mass="39688">MYEDKTYNNIMAEMMADFGADVRTDEGSLAFNACAKIAEKLEDVYGDMDELERNMYPDTQDLPHLIRNAKGKIEYLYAYPAVVKGVFKQDIEIGEQFICGNYTYTVSEKIEEHTYKLTCDTDGAEVNTNKGELIPANYIDDYKGGEITEIIIQGADDEEEEVFRKRLLDTFKNIHFGGNKADYRKLLNDRKEVGGCKPKRRAEGSPWVDIVVISSTFNTPSAEVIKDIQEYIDPEATHGEGDGMAPCCHSVQIKGAESVKINISAKIVFEGGYSAETSRSHIEEAIEKYLSELRKGWEANEFNDMTVRLSRIEANILNIPGILDIENTTLNGVPGNTTLTYEKIPVKGEVVINV</sequence>
<gene>
    <name evidence="2" type="ORF">JJN12_12970</name>
</gene>
<keyword evidence="3" id="KW-1185">Reference proteome</keyword>
<proteinExistence type="predicted"/>
<feature type="domain" description="Baseplate J-like C-terminal" evidence="1">
    <location>
        <begin position="261"/>
        <end position="353"/>
    </location>
</feature>
<evidence type="ECO:0000259" key="1">
    <source>
        <dbReference type="Pfam" id="PF26079"/>
    </source>
</evidence>
<dbReference type="Pfam" id="PF26079">
    <property type="entry name" value="Baseplate_J_C"/>
    <property type="match status" value="1"/>
</dbReference>
<accession>A0ABS1J563</accession>
<protein>
    <submittedName>
        <fullName evidence="2">Baseplate J/gp47 family protein</fullName>
    </submittedName>
</protein>
<dbReference type="Proteomes" id="UP000604730">
    <property type="component" value="Unassembled WGS sequence"/>
</dbReference>
<comment type="caution">
    <text evidence="2">The sequence shown here is derived from an EMBL/GenBank/DDBJ whole genome shotgun (WGS) entry which is preliminary data.</text>
</comment>
<name>A0ABS1J563_9FIRM</name>
<dbReference type="EMBL" id="JAEPRJ010000001">
    <property type="protein sequence ID" value="MBK5898673.1"/>
    <property type="molecule type" value="Genomic_DNA"/>
</dbReference>
<dbReference type="InterPro" id="IPR058530">
    <property type="entry name" value="Baseplate_J-like_C"/>
</dbReference>
<dbReference type="RefSeq" id="WP_208430075.1">
    <property type="nucleotide sequence ID" value="NZ_JAEPRJ010000001.1"/>
</dbReference>
<dbReference type="InterPro" id="IPR052399">
    <property type="entry name" value="Phage_Baseplate_Assmbl_Protein"/>
</dbReference>
<dbReference type="PANTHER" id="PTHR37829">
    <property type="entry name" value="PHAGE-LIKE ELEMENT PBSX PROTEIN XKDT"/>
    <property type="match status" value="1"/>
</dbReference>
<evidence type="ECO:0000313" key="3">
    <source>
        <dbReference type="Proteomes" id="UP000604730"/>
    </source>
</evidence>
<dbReference type="PANTHER" id="PTHR37829:SF3">
    <property type="entry name" value="PROTEIN JAYE-RELATED"/>
    <property type="match status" value="1"/>
</dbReference>
<organism evidence="2 3">
    <name type="scientific">Catonella massiliensis</name>
    <dbReference type="NCBI Taxonomy" id="2799636"/>
    <lineage>
        <taxon>Bacteria</taxon>
        <taxon>Bacillati</taxon>
        <taxon>Bacillota</taxon>
        <taxon>Clostridia</taxon>
        <taxon>Lachnospirales</taxon>
        <taxon>Lachnospiraceae</taxon>
        <taxon>Catonella</taxon>
    </lineage>
</organism>
<reference evidence="2 3" key="1">
    <citation type="submission" date="2021-01" db="EMBL/GenBank/DDBJ databases">
        <title>Isolation and description of Catonella massiliensis sp. nov., a novel Catonella species, isolated from a stable periodontitis subject.</title>
        <authorList>
            <person name="Antezack A."/>
            <person name="Boxberger M."/>
            <person name="La Scola B."/>
            <person name="Monnet-Corti V."/>
        </authorList>
    </citation>
    <scope>NUCLEOTIDE SEQUENCE [LARGE SCALE GENOMIC DNA]</scope>
    <source>
        <strain evidence="2 3">Marseille-Q4567</strain>
    </source>
</reference>